<comment type="similarity">
    <text evidence="7">Belongs to the bZIP family. ABI5 subfamily.</text>
</comment>
<keyword evidence="12" id="KW-1185">Reference proteome</keyword>
<name>A0AAV1B718_VICFA</name>
<dbReference type="GO" id="GO:0045893">
    <property type="term" value="P:positive regulation of DNA-templated transcription"/>
    <property type="evidence" value="ECO:0007669"/>
    <property type="project" value="EnsemblPlants"/>
</dbReference>
<dbReference type="CDD" id="cd14707">
    <property type="entry name" value="bZIP_plant_BZIP46"/>
    <property type="match status" value="1"/>
</dbReference>
<dbReference type="PROSITE" id="PS50217">
    <property type="entry name" value="BZIP"/>
    <property type="match status" value="1"/>
</dbReference>
<evidence type="ECO:0000313" key="12">
    <source>
        <dbReference type="Proteomes" id="UP001157006"/>
    </source>
</evidence>
<dbReference type="InterPro" id="IPR043452">
    <property type="entry name" value="BZIP46-like"/>
</dbReference>
<organism evidence="11 12">
    <name type="scientific">Vicia faba</name>
    <name type="common">Broad bean</name>
    <name type="synonym">Faba vulgaris</name>
    <dbReference type="NCBI Taxonomy" id="3906"/>
    <lineage>
        <taxon>Eukaryota</taxon>
        <taxon>Viridiplantae</taxon>
        <taxon>Streptophyta</taxon>
        <taxon>Embryophyta</taxon>
        <taxon>Tracheophyta</taxon>
        <taxon>Spermatophyta</taxon>
        <taxon>Magnoliopsida</taxon>
        <taxon>eudicotyledons</taxon>
        <taxon>Gunneridae</taxon>
        <taxon>Pentapetalae</taxon>
        <taxon>rosids</taxon>
        <taxon>fabids</taxon>
        <taxon>Fabales</taxon>
        <taxon>Fabaceae</taxon>
        <taxon>Papilionoideae</taxon>
        <taxon>50 kb inversion clade</taxon>
        <taxon>NPAAA clade</taxon>
        <taxon>Hologalegina</taxon>
        <taxon>IRL clade</taxon>
        <taxon>Fabeae</taxon>
        <taxon>Vicia</taxon>
    </lineage>
</organism>
<keyword evidence="6" id="KW-0539">Nucleus</keyword>
<evidence type="ECO:0000256" key="4">
    <source>
        <dbReference type="ARBA" id="ARBA00023125"/>
    </source>
</evidence>
<dbReference type="GO" id="GO:0009414">
    <property type="term" value="P:response to water deprivation"/>
    <property type="evidence" value="ECO:0007669"/>
    <property type="project" value="EnsemblPlants"/>
</dbReference>
<keyword evidence="8" id="KW-0175">Coiled coil</keyword>
<dbReference type="GO" id="GO:0009651">
    <property type="term" value="P:response to salt stress"/>
    <property type="evidence" value="ECO:0007669"/>
    <property type="project" value="EnsemblPlants"/>
</dbReference>
<gene>
    <name evidence="11" type="ORF">VFH_VI122400</name>
</gene>
<dbReference type="PANTHER" id="PTHR22952">
    <property type="entry name" value="CAMP-RESPONSE ELEMENT BINDING PROTEIN-RELATED"/>
    <property type="match status" value="1"/>
</dbReference>
<keyword evidence="4" id="KW-0238">DNA-binding</keyword>
<dbReference type="SUPFAM" id="SSF57959">
    <property type="entry name" value="Leucine zipper domain"/>
    <property type="match status" value="1"/>
</dbReference>
<comment type="subcellular location">
    <subcellularLocation>
        <location evidence="1">Nucleus</location>
    </subcellularLocation>
</comment>
<dbReference type="InterPro" id="IPR004827">
    <property type="entry name" value="bZIP"/>
</dbReference>
<evidence type="ECO:0000256" key="3">
    <source>
        <dbReference type="ARBA" id="ARBA00023015"/>
    </source>
</evidence>
<evidence type="ECO:0000259" key="9">
    <source>
        <dbReference type="PROSITE" id="PS50217"/>
    </source>
</evidence>
<sequence length="406" mass="44957">MNFAWDAMSVKPCGNVNLARQSSVYSLTFDELQSTIGGVGKDFGSMNMDELLKNIWNVEETQALTSLAGGRGVVGERPNNAVGSNLQRQSSLTLPRTLSQRKVDEVWRELMKDNGNSGSSMPQRQPTLGEVTLEEFLVRAGVVKEDMPNHAQQIERPNNNEWFSDFSRSNNNTNLLPFQQPNRNNGDMSDNINLVPKQVPVSVPLPPSSINLNHLQRPPPLFPKPTNVAFASSIHMLNNAQLGNSGRRGGMIGVQEHSMNGGTLVQNSVASGVGMLGLSAANVTAPITSPGSKLSPDIITKRNLDPSSLLSPLSYGINKGRKFGAVEKVVERRQRRMIKNRESAARSRARKQAYTVELEAEVAKLKEVNEELQRKQAEFMEMQKSKEDLLQVNKIRYLRRTLTGPW</sequence>
<evidence type="ECO:0000256" key="7">
    <source>
        <dbReference type="ARBA" id="ARBA00061369"/>
    </source>
</evidence>
<dbReference type="PANTHER" id="PTHR22952:SF446">
    <property type="entry name" value="ABSCISIC ACID-INSENSITIVE 5-LIKE PROTEIN 5-RELATED"/>
    <property type="match status" value="1"/>
</dbReference>
<feature type="domain" description="ApaG" evidence="10">
    <location>
        <begin position="1"/>
        <end position="145"/>
    </location>
</feature>
<dbReference type="Pfam" id="PF00170">
    <property type="entry name" value="bZIP_1"/>
    <property type="match status" value="1"/>
</dbReference>
<reference evidence="11 12" key="1">
    <citation type="submission" date="2023-01" db="EMBL/GenBank/DDBJ databases">
        <authorList>
            <person name="Kreplak J."/>
        </authorList>
    </citation>
    <scope>NUCLEOTIDE SEQUENCE [LARGE SCALE GENOMIC DNA]</scope>
</reference>
<dbReference type="FunFam" id="1.20.5.170:FF:000048">
    <property type="entry name" value="ABSCISIC ACID-INSENSITIVE 5-like protein 5"/>
    <property type="match status" value="1"/>
</dbReference>
<dbReference type="AlphaFoldDB" id="A0AAV1B718"/>
<dbReference type="GO" id="GO:0000976">
    <property type="term" value="F:transcription cis-regulatory region binding"/>
    <property type="evidence" value="ECO:0007669"/>
    <property type="project" value="EnsemblPlants"/>
</dbReference>
<evidence type="ECO:0008006" key="13">
    <source>
        <dbReference type="Google" id="ProtNLM"/>
    </source>
</evidence>
<evidence type="ECO:0000256" key="1">
    <source>
        <dbReference type="ARBA" id="ARBA00004123"/>
    </source>
</evidence>
<proteinExistence type="inferred from homology"/>
<evidence type="ECO:0000256" key="2">
    <source>
        <dbReference type="ARBA" id="ARBA00022682"/>
    </source>
</evidence>
<dbReference type="GO" id="GO:0005634">
    <property type="term" value="C:nucleus"/>
    <property type="evidence" value="ECO:0007669"/>
    <property type="project" value="UniProtKB-SubCell"/>
</dbReference>
<dbReference type="PROSITE" id="PS00036">
    <property type="entry name" value="BZIP_BASIC"/>
    <property type="match status" value="1"/>
</dbReference>
<dbReference type="GO" id="GO:0003700">
    <property type="term" value="F:DNA-binding transcription factor activity"/>
    <property type="evidence" value="ECO:0007669"/>
    <property type="project" value="InterPro"/>
</dbReference>
<dbReference type="SMART" id="SM00338">
    <property type="entry name" value="BRLZ"/>
    <property type="match status" value="1"/>
</dbReference>
<dbReference type="EMBL" id="OX451741">
    <property type="protein sequence ID" value="CAI8618424.1"/>
    <property type="molecule type" value="Genomic_DNA"/>
</dbReference>
<feature type="domain" description="BZIP" evidence="9">
    <location>
        <begin position="330"/>
        <end position="375"/>
    </location>
</feature>
<keyword evidence="2" id="KW-0938">Abscisic acid signaling pathway</keyword>
<dbReference type="InterPro" id="IPR007474">
    <property type="entry name" value="ApaG_domain"/>
</dbReference>
<feature type="coiled-coil region" evidence="8">
    <location>
        <begin position="351"/>
        <end position="392"/>
    </location>
</feature>
<dbReference type="Proteomes" id="UP001157006">
    <property type="component" value="Chromosome 6"/>
</dbReference>
<evidence type="ECO:0000256" key="6">
    <source>
        <dbReference type="ARBA" id="ARBA00023242"/>
    </source>
</evidence>
<dbReference type="Gene3D" id="1.20.5.170">
    <property type="match status" value="1"/>
</dbReference>
<accession>A0AAV1B718</accession>
<dbReference type="InterPro" id="IPR046347">
    <property type="entry name" value="bZIP_sf"/>
</dbReference>
<evidence type="ECO:0000259" key="10">
    <source>
        <dbReference type="PROSITE" id="PS51087"/>
    </source>
</evidence>
<evidence type="ECO:0000256" key="5">
    <source>
        <dbReference type="ARBA" id="ARBA00023163"/>
    </source>
</evidence>
<evidence type="ECO:0000256" key="8">
    <source>
        <dbReference type="SAM" id="Coils"/>
    </source>
</evidence>
<dbReference type="PROSITE" id="PS51087">
    <property type="entry name" value="APAG"/>
    <property type="match status" value="1"/>
</dbReference>
<keyword evidence="3" id="KW-0805">Transcription regulation</keyword>
<keyword evidence="5" id="KW-0804">Transcription</keyword>
<dbReference type="GO" id="GO:0009738">
    <property type="term" value="P:abscisic acid-activated signaling pathway"/>
    <property type="evidence" value="ECO:0007669"/>
    <property type="project" value="UniProtKB-KW"/>
</dbReference>
<protein>
    <recommendedName>
        <fullName evidence="13">BZIP domain-containing protein</fullName>
    </recommendedName>
</protein>
<evidence type="ECO:0000313" key="11">
    <source>
        <dbReference type="EMBL" id="CAI8618424.1"/>
    </source>
</evidence>